<keyword evidence="1" id="KW-0472">Membrane</keyword>
<keyword evidence="1" id="KW-1133">Transmembrane helix</keyword>
<comment type="caution">
    <text evidence="2">The sequence shown here is derived from an EMBL/GenBank/DDBJ whole genome shotgun (WGS) entry which is preliminary data.</text>
</comment>
<evidence type="ECO:0000313" key="3">
    <source>
        <dbReference type="Proteomes" id="UP001500784"/>
    </source>
</evidence>
<evidence type="ECO:0000256" key="1">
    <source>
        <dbReference type="SAM" id="Phobius"/>
    </source>
</evidence>
<proteinExistence type="predicted"/>
<evidence type="ECO:0000313" key="2">
    <source>
        <dbReference type="EMBL" id="GAA1919455.1"/>
    </source>
</evidence>
<dbReference type="EMBL" id="BAAALV010000005">
    <property type="protein sequence ID" value="GAA1919455.1"/>
    <property type="molecule type" value="Genomic_DNA"/>
</dbReference>
<keyword evidence="1" id="KW-0812">Transmembrane</keyword>
<dbReference type="RefSeq" id="WP_152228947.1">
    <property type="nucleotide sequence ID" value="NZ_BAAALV010000005.1"/>
</dbReference>
<sequence length="165" mass="18792">MDGGTLRSVEISSPAIARLVREQRRLAATQMLMLTSWGLLLPLLLVLPFEALLPAQAANAVGYLLAGCLVLGFVLWIPENFFRKRLEKARHRAFPEVEAALAALRAGWELEWYAPYAGIGRERLVTRGSWKQRYEWRVIYRGRTMVLTEIPPEQHEEDDDEDAST</sequence>
<organism evidence="2 3">
    <name type="scientific">Arthrobacter gandavensis</name>
    <dbReference type="NCBI Taxonomy" id="169960"/>
    <lineage>
        <taxon>Bacteria</taxon>
        <taxon>Bacillati</taxon>
        <taxon>Actinomycetota</taxon>
        <taxon>Actinomycetes</taxon>
        <taxon>Micrococcales</taxon>
        <taxon>Micrococcaceae</taxon>
        <taxon>Arthrobacter</taxon>
    </lineage>
</organism>
<reference evidence="2 3" key="1">
    <citation type="journal article" date="2019" name="Int. J. Syst. Evol. Microbiol.">
        <title>The Global Catalogue of Microorganisms (GCM) 10K type strain sequencing project: providing services to taxonomists for standard genome sequencing and annotation.</title>
        <authorList>
            <consortium name="The Broad Institute Genomics Platform"/>
            <consortium name="The Broad Institute Genome Sequencing Center for Infectious Disease"/>
            <person name="Wu L."/>
            <person name="Ma J."/>
        </authorList>
    </citation>
    <scope>NUCLEOTIDE SEQUENCE [LARGE SCALE GENOMIC DNA]</scope>
    <source>
        <strain evidence="2 3">JCM 13316</strain>
    </source>
</reference>
<keyword evidence="3" id="KW-1185">Reference proteome</keyword>
<name>A0ABN2PEI2_9MICC</name>
<accession>A0ABN2PEI2</accession>
<protein>
    <submittedName>
        <fullName evidence="2">Uncharacterized protein</fullName>
    </submittedName>
</protein>
<feature type="transmembrane region" description="Helical" evidence="1">
    <location>
        <begin position="61"/>
        <end position="82"/>
    </location>
</feature>
<dbReference type="Proteomes" id="UP001500784">
    <property type="component" value="Unassembled WGS sequence"/>
</dbReference>
<feature type="transmembrane region" description="Helical" evidence="1">
    <location>
        <begin position="31"/>
        <end position="49"/>
    </location>
</feature>
<gene>
    <name evidence="2" type="ORF">GCM10009688_25620</name>
</gene>